<evidence type="ECO:0000313" key="4">
    <source>
        <dbReference type="Proteomes" id="UP001479436"/>
    </source>
</evidence>
<feature type="chain" id="PRO_5046812723" evidence="2">
    <location>
        <begin position="21"/>
        <end position="1130"/>
    </location>
</feature>
<gene>
    <name evidence="3" type="ORF">K7432_012838</name>
</gene>
<feature type="compositionally biased region" description="Polar residues" evidence="1">
    <location>
        <begin position="928"/>
        <end position="939"/>
    </location>
</feature>
<keyword evidence="2" id="KW-0732">Signal</keyword>
<feature type="compositionally biased region" description="Basic and acidic residues" evidence="1">
    <location>
        <begin position="905"/>
        <end position="920"/>
    </location>
</feature>
<feature type="compositionally biased region" description="Basic and acidic residues" evidence="1">
    <location>
        <begin position="1061"/>
        <end position="1078"/>
    </location>
</feature>
<feature type="compositionally biased region" description="Low complexity" evidence="1">
    <location>
        <begin position="602"/>
        <end position="614"/>
    </location>
</feature>
<feature type="compositionally biased region" description="Basic and acidic residues" evidence="1">
    <location>
        <begin position="569"/>
        <end position="601"/>
    </location>
</feature>
<feature type="compositionally biased region" description="Polar residues" evidence="1">
    <location>
        <begin position="409"/>
        <end position="425"/>
    </location>
</feature>
<feature type="compositionally biased region" description="Basic and acidic residues" evidence="1">
    <location>
        <begin position="426"/>
        <end position="443"/>
    </location>
</feature>
<feature type="compositionally biased region" description="Basic and acidic residues" evidence="1">
    <location>
        <begin position="1105"/>
        <end position="1120"/>
    </location>
</feature>
<feature type="compositionally biased region" description="Polar residues" evidence="1">
    <location>
        <begin position="1088"/>
        <end position="1103"/>
    </location>
</feature>
<feature type="compositionally biased region" description="Basic and acidic residues" evidence="1">
    <location>
        <begin position="816"/>
        <end position="836"/>
    </location>
</feature>
<feature type="compositionally biased region" description="Polar residues" evidence="1">
    <location>
        <begin position="516"/>
        <end position="551"/>
    </location>
</feature>
<feature type="signal peptide" evidence="2">
    <location>
        <begin position="1"/>
        <end position="20"/>
    </location>
</feature>
<feature type="compositionally biased region" description="Polar residues" evidence="1">
    <location>
        <begin position="966"/>
        <end position="977"/>
    </location>
</feature>
<comment type="caution">
    <text evidence="3">The sequence shown here is derived from an EMBL/GenBank/DDBJ whole genome shotgun (WGS) entry which is preliminary data.</text>
</comment>
<evidence type="ECO:0000313" key="3">
    <source>
        <dbReference type="EMBL" id="KAK9761903.1"/>
    </source>
</evidence>
<feature type="compositionally biased region" description="Basic residues" evidence="1">
    <location>
        <begin position="1121"/>
        <end position="1130"/>
    </location>
</feature>
<feature type="compositionally biased region" description="Basic and acidic residues" evidence="1">
    <location>
        <begin position="794"/>
        <end position="808"/>
    </location>
</feature>
<dbReference type="Proteomes" id="UP001479436">
    <property type="component" value="Unassembled WGS sequence"/>
</dbReference>
<evidence type="ECO:0000256" key="1">
    <source>
        <dbReference type="SAM" id="MobiDB-lite"/>
    </source>
</evidence>
<reference evidence="3 4" key="1">
    <citation type="submission" date="2023-04" db="EMBL/GenBank/DDBJ databases">
        <title>Genome of Basidiobolus ranarum AG-B5.</title>
        <authorList>
            <person name="Stajich J.E."/>
            <person name="Carter-House D."/>
            <person name="Gryganskyi A."/>
        </authorList>
    </citation>
    <scope>NUCLEOTIDE SEQUENCE [LARGE SCALE GENOMIC DNA]</scope>
    <source>
        <strain evidence="3 4">AG-B5</strain>
    </source>
</reference>
<feature type="compositionally biased region" description="Polar residues" evidence="1">
    <location>
        <begin position="839"/>
        <end position="851"/>
    </location>
</feature>
<keyword evidence="4" id="KW-1185">Reference proteome</keyword>
<protein>
    <submittedName>
        <fullName evidence="3">Uncharacterized protein</fullName>
    </submittedName>
</protein>
<organism evidence="3 4">
    <name type="scientific">Basidiobolus ranarum</name>
    <dbReference type="NCBI Taxonomy" id="34480"/>
    <lineage>
        <taxon>Eukaryota</taxon>
        <taxon>Fungi</taxon>
        <taxon>Fungi incertae sedis</taxon>
        <taxon>Zoopagomycota</taxon>
        <taxon>Entomophthoromycotina</taxon>
        <taxon>Basidiobolomycetes</taxon>
        <taxon>Basidiobolales</taxon>
        <taxon>Basidiobolaceae</taxon>
        <taxon>Basidiobolus</taxon>
    </lineage>
</organism>
<name>A0ABR2WK62_9FUNG</name>
<feature type="compositionally biased region" description="Basic and acidic residues" evidence="1">
    <location>
        <begin position="955"/>
        <end position="965"/>
    </location>
</feature>
<feature type="compositionally biased region" description="Polar residues" evidence="1">
    <location>
        <begin position="692"/>
        <end position="702"/>
    </location>
</feature>
<feature type="compositionally biased region" description="Basic and acidic residues" evidence="1">
    <location>
        <begin position="718"/>
        <end position="728"/>
    </location>
</feature>
<feature type="region of interest" description="Disordered" evidence="1">
    <location>
        <begin position="692"/>
        <end position="1130"/>
    </location>
</feature>
<feature type="compositionally biased region" description="Basic and acidic residues" evidence="1">
    <location>
        <begin position="856"/>
        <end position="888"/>
    </location>
</feature>
<feature type="compositionally biased region" description="Basic and acidic residues" evidence="1">
    <location>
        <begin position="736"/>
        <end position="762"/>
    </location>
</feature>
<feature type="compositionally biased region" description="Basic and acidic residues" evidence="1">
    <location>
        <begin position="978"/>
        <end position="1008"/>
    </location>
</feature>
<evidence type="ECO:0000256" key="2">
    <source>
        <dbReference type="SAM" id="SignalP"/>
    </source>
</evidence>
<feature type="region of interest" description="Disordered" evidence="1">
    <location>
        <begin position="409"/>
        <end position="461"/>
    </location>
</feature>
<accession>A0ABR2WK62</accession>
<sequence>MISPVVISILLFFNIYHVGAQLSQTVSQSNSQMSAYTSAIINTDHKLISTLPNGCQGSYYRCDPHNTNFFFYCHDTTLYTYSCGTKYNKPYQCFSDPNSAVGINCQQEWIGNSMTTGMMHKVLTKTKEKIETKIASSKIPCNSATFTSKCMGRDLKTICYNGYVIYYNCLQETGNYCYEWPSQNEAFCQPPPILPSGGGGIQTITTCTQSDNTCWGNLLVFCINGQFSSRPCEEGTICNNGKCVSLATIKAATSTTKEIVTVEKTVVHQTTTFFNECDSEYKCVLPLILPSFKKCVMGKWETQTCLPNSYCVTFGQMINGKVLLGAECVNAITPVAISSVPTKSKNTETVGAKCDHSKCSADNKLLVVCAGGVISSINPCTDAVPGWVCVRYKGVPMCLPPQMLPSTPQIRSKTQLPDVTSQHSAETSKHSAETSKHSTETSKHSKVTSHHKPTESPSISIGSHCTKSYCSKDLQKIHACYENRVLRILYCRVDQYCDDKYDPPICMQRKQQISQSIAPETGKLHSSSVTQTNMNRSELTKQTRTPSSSGFPNGKSEHTDSSVQSSNKSHSESQRVTPTEEPHTSKYRSEQESTKSEHAESSFHPSSKSHSQSHQVNSTEKQHSSTNSVLTPSESPKVITIGSQCTKSFCSENLQNIYVCYEKKVLRIEECYAGQYCDDTFNPPICMQGTPPISSAKSINRHATTKEKPQPSGSQTEYESKRSHDAESSARPSSKHKSESHAAKQTEKPHSSEPQSEHESKSGQHVKISAYPSIKHNSKSDDVRPTKRPLSSKFRIDHESKKSKHAETSVHSLSKSHVENHTAKTSEKPHSSEYKSQHVWKSSQLSESSAHPFSKHSSESHTAKPTEKPHISESHSEHKSKSSEHNESSVHTSSNQNSESLGAKSTEKPHSSESQSERESKKSKHAESSVQTSSKQNSGGHEAKPTKRPQSNESQSERESKKSEHAQSSVHPSSKPNSESHEAKPTEKPHSTKSQIDRKSKQSKHAESAMHTSNKHNSESQVPEPTQKPHSSESHSERESKKSEHAESSVSTSSKYNSESHQAKPTEKPHSSESPSEHKSKKRKHAESSANISSKHNSESQGPKPTEKPHSSESQSERESKKSKHAASSP</sequence>
<feature type="compositionally biased region" description="Basic and acidic residues" evidence="1">
    <location>
        <begin position="1030"/>
        <end position="1047"/>
    </location>
</feature>
<feature type="compositionally biased region" description="Polar residues" evidence="1">
    <location>
        <begin position="615"/>
        <end position="634"/>
    </location>
</feature>
<feature type="region of interest" description="Disordered" evidence="1">
    <location>
        <begin position="516"/>
        <end position="634"/>
    </location>
</feature>
<proteinExistence type="predicted"/>
<dbReference type="EMBL" id="JASJQH010001174">
    <property type="protein sequence ID" value="KAK9761903.1"/>
    <property type="molecule type" value="Genomic_DNA"/>
</dbReference>